<gene>
    <name evidence="2" type="ORF">CKO25_07000</name>
</gene>
<feature type="domain" description="HMA" evidence="1">
    <location>
        <begin position="1"/>
        <end position="55"/>
    </location>
</feature>
<dbReference type="CDD" id="cd00371">
    <property type="entry name" value="HMA"/>
    <property type="match status" value="1"/>
</dbReference>
<dbReference type="AlphaFoldDB" id="A0A9X0WHW5"/>
<evidence type="ECO:0000313" key="3">
    <source>
        <dbReference type="Proteomes" id="UP001138802"/>
    </source>
</evidence>
<dbReference type="EMBL" id="NRSD01000005">
    <property type="protein sequence ID" value="MBK1644407.1"/>
    <property type="molecule type" value="Genomic_DNA"/>
</dbReference>
<dbReference type="PROSITE" id="PS50846">
    <property type="entry name" value="HMA_2"/>
    <property type="match status" value="1"/>
</dbReference>
<dbReference type="SUPFAM" id="SSF55008">
    <property type="entry name" value="HMA, heavy metal-associated domain"/>
    <property type="match status" value="1"/>
</dbReference>
<dbReference type="Proteomes" id="UP001138802">
    <property type="component" value="Unassembled WGS sequence"/>
</dbReference>
<accession>A0A9X0WHW5</accession>
<protein>
    <recommendedName>
        <fullName evidence="1">HMA domain-containing protein</fullName>
    </recommendedName>
</protein>
<sequence length="59" mass="5913">MSCQHCVRAVTEALEATAGVEQVVVDLAAGTAEVQGPAAAEDVLAAVSAAGYEARIEVL</sequence>
<evidence type="ECO:0000259" key="1">
    <source>
        <dbReference type="PROSITE" id="PS50846"/>
    </source>
</evidence>
<dbReference type="InterPro" id="IPR036163">
    <property type="entry name" value="HMA_dom_sf"/>
</dbReference>
<keyword evidence="3" id="KW-1185">Reference proteome</keyword>
<dbReference type="Pfam" id="PF00403">
    <property type="entry name" value="HMA"/>
    <property type="match status" value="1"/>
</dbReference>
<evidence type="ECO:0000313" key="2">
    <source>
        <dbReference type="EMBL" id="MBK1644407.1"/>
    </source>
</evidence>
<name>A0A9X0WHW5_9GAMM</name>
<proteinExistence type="predicted"/>
<dbReference type="InterPro" id="IPR006121">
    <property type="entry name" value="HMA_dom"/>
</dbReference>
<comment type="caution">
    <text evidence="2">The sequence shown here is derived from an EMBL/GenBank/DDBJ whole genome shotgun (WGS) entry which is preliminary data.</text>
</comment>
<dbReference type="GO" id="GO:0046872">
    <property type="term" value="F:metal ion binding"/>
    <property type="evidence" value="ECO:0007669"/>
    <property type="project" value="InterPro"/>
</dbReference>
<organism evidence="2 3">
    <name type="scientific">Thiocapsa imhoffii</name>
    <dbReference type="NCBI Taxonomy" id="382777"/>
    <lineage>
        <taxon>Bacteria</taxon>
        <taxon>Pseudomonadati</taxon>
        <taxon>Pseudomonadota</taxon>
        <taxon>Gammaproteobacteria</taxon>
        <taxon>Chromatiales</taxon>
        <taxon>Chromatiaceae</taxon>
        <taxon>Thiocapsa</taxon>
    </lineage>
</organism>
<dbReference type="Gene3D" id="3.30.70.100">
    <property type="match status" value="1"/>
</dbReference>
<reference evidence="2 3" key="1">
    <citation type="journal article" date="2020" name="Microorganisms">
        <title>Osmotic Adaptation and Compatible Solute Biosynthesis of Phototrophic Bacteria as Revealed from Genome Analyses.</title>
        <authorList>
            <person name="Imhoff J.F."/>
            <person name="Rahn T."/>
            <person name="Kunzel S."/>
            <person name="Keller A."/>
            <person name="Neulinger S.C."/>
        </authorList>
    </citation>
    <scope>NUCLEOTIDE SEQUENCE [LARGE SCALE GENOMIC DNA]</scope>
    <source>
        <strain evidence="2 3">DSM 21303</strain>
    </source>
</reference>